<gene>
    <name evidence="1" type="ORF">HPB47_025787</name>
</gene>
<proteinExistence type="predicted"/>
<organism evidence="1 2">
    <name type="scientific">Ixodes persulcatus</name>
    <name type="common">Taiga tick</name>
    <dbReference type="NCBI Taxonomy" id="34615"/>
    <lineage>
        <taxon>Eukaryota</taxon>
        <taxon>Metazoa</taxon>
        <taxon>Ecdysozoa</taxon>
        <taxon>Arthropoda</taxon>
        <taxon>Chelicerata</taxon>
        <taxon>Arachnida</taxon>
        <taxon>Acari</taxon>
        <taxon>Parasitiformes</taxon>
        <taxon>Ixodida</taxon>
        <taxon>Ixodoidea</taxon>
        <taxon>Ixodidae</taxon>
        <taxon>Ixodinae</taxon>
        <taxon>Ixodes</taxon>
    </lineage>
</organism>
<accession>A0AC60Q2B7</accession>
<name>A0AC60Q2B7_IXOPE</name>
<reference evidence="1 2" key="1">
    <citation type="journal article" date="2020" name="Cell">
        <title>Large-Scale Comparative Analyses of Tick Genomes Elucidate Their Genetic Diversity and Vector Capacities.</title>
        <authorList>
            <consortium name="Tick Genome and Microbiome Consortium (TIGMIC)"/>
            <person name="Jia N."/>
            <person name="Wang J."/>
            <person name="Shi W."/>
            <person name="Du L."/>
            <person name="Sun Y."/>
            <person name="Zhan W."/>
            <person name="Jiang J.F."/>
            <person name="Wang Q."/>
            <person name="Zhang B."/>
            <person name="Ji P."/>
            <person name="Bell-Sakyi L."/>
            <person name="Cui X.M."/>
            <person name="Yuan T.T."/>
            <person name="Jiang B.G."/>
            <person name="Yang W.F."/>
            <person name="Lam T.T."/>
            <person name="Chang Q.C."/>
            <person name="Ding S.J."/>
            <person name="Wang X.J."/>
            <person name="Zhu J.G."/>
            <person name="Ruan X.D."/>
            <person name="Zhao L."/>
            <person name="Wei J.T."/>
            <person name="Ye R.Z."/>
            <person name="Que T.C."/>
            <person name="Du C.H."/>
            <person name="Zhou Y.H."/>
            <person name="Cheng J.X."/>
            <person name="Dai P.F."/>
            <person name="Guo W.B."/>
            <person name="Han X.H."/>
            <person name="Huang E.J."/>
            <person name="Li L.F."/>
            <person name="Wei W."/>
            <person name="Gao Y.C."/>
            <person name="Liu J.Z."/>
            <person name="Shao H.Z."/>
            <person name="Wang X."/>
            <person name="Wang C.C."/>
            <person name="Yang T.C."/>
            <person name="Huo Q.B."/>
            <person name="Li W."/>
            <person name="Chen H.Y."/>
            <person name="Chen S.E."/>
            <person name="Zhou L.G."/>
            <person name="Ni X.B."/>
            <person name="Tian J.H."/>
            <person name="Sheng Y."/>
            <person name="Liu T."/>
            <person name="Pan Y.S."/>
            <person name="Xia L.Y."/>
            <person name="Li J."/>
            <person name="Zhao F."/>
            <person name="Cao W.C."/>
        </authorList>
    </citation>
    <scope>NUCLEOTIDE SEQUENCE [LARGE SCALE GENOMIC DNA]</scope>
    <source>
        <strain evidence="1">Iper-2018</strain>
    </source>
</reference>
<dbReference type="Proteomes" id="UP000805193">
    <property type="component" value="Unassembled WGS sequence"/>
</dbReference>
<evidence type="ECO:0000313" key="1">
    <source>
        <dbReference type="EMBL" id="KAG0427113.1"/>
    </source>
</evidence>
<comment type="caution">
    <text evidence="1">The sequence shown here is derived from an EMBL/GenBank/DDBJ whole genome shotgun (WGS) entry which is preliminary data.</text>
</comment>
<evidence type="ECO:0000313" key="2">
    <source>
        <dbReference type="Proteomes" id="UP000805193"/>
    </source>
</evidence>
<sequence length="112" mass="12320">MPGSFSLYHSWCGFCQRFAPTFKEFAFDISVAAAPNPIVEIDSSKVMGTTEKVLREGKTVDAFLGIPYATPPVGALRYWRSTAPMPWKPDVLQATVKGSAYMQFVSANPIPE</sequence>
<keyword evidence="2" id="KW-1185">Reference proteome</keyword>
<protein>
    <submittedName>
        <fullName evidence="1">Uncharacterized protein</fullName>
    </submittedName>
</protein>
<dbReference type="EMBL" id="JABSTQ010009654">
    <property type="protein sequence ID" value="KAG0427113.1"/>
    <property type="molecule type" value="Genomic_DNA"/>
</dbReference>